<sequence>MCMISSAPLQGRGTLGGRILKGVKGKLFSGSGTFYEVGSGSCGESDSDSDLVVAVNLDQMKNGANPNNNPTCQKSVFITGDMGSTSARVVDTCPSCPKGALDMSPKVFELVCGSLAVGVCTINWNFT</sequence>
<dbReference type="SUPFAM" id="SSF50685">
    <property type="entry name" value="Barwin-like endoglucanases"/>
    <property type="match status" value="1"/>
</dbReference>
<dbReference type="CDD" id="cd22191">
    <property type="entry name" value="DPBB_RlpA_EXP_N-like"/>
    <property type="match status" value="1"/>
</dbReference>
<comment type="caution">
    <text evidence="2">The sequence shown here is derived from an EMBL/GenBank/DDBJ whole genome shotgun (WGS) entry which is preliminary data.</text>
</comment>
<dbReference type="Gene3D" id="2.40.40.10">
    <property type="entry name" value="RlpA-like domain"/>
    <property type="match status" value="1"/>
</dbReference>
<keyword evidence="1" id="KW-0732">Signal</keyword>
<reference evidence="2 3" key="1">
    <citation type="submission" date="2024-04" db="EMBL/GenBank/DDBJ databases">
        <title>genome sequences of Mucor flavus KT1a and Helicostylum pulchrum KT1b strains isolated from the surface of a dry-aged beef.</title>
        <authorList>
            <person name="Toyotome T."/>
            <person name="Hosono M."/>
            <person name="Torimaru M."/>
            <person name="Fukuda K."/>
            <person name="Mikami N."/>
        </authorList>
    </citation>
    <scope>NUCLEOTIDE SEQUENCE [LARGE SCALE GENOMIC DNA]</scope>
    <source>
        <strain evidence="2 3">KT1a</strain>
    </source>
</reference>
<gene>
    <name evidence="2" type="ORF">MFLAVUS_005197</name>
</gene>
<protein>
    <recommendedName>
        <fullName evidence="4">RlpA-like double-psi beta-barrel-protein domain-containing protein-containing protein</fullName>
    </recommendedName>
</protein>
<dbReference type="InterPro" id="IPR051477">
    <property type="entry name" value="Expansin_CellWall"/>
</dbReference>
<dbReference type="PANTHER" id="PTHR31836:SF25">
    <property type="entry name" value="RLPA-LIKE PROTEIN DOUBLE-PSI BETA-BARREL DOMAIN-CONTAINING PROTEIN"/>
    <property type="match status" value="1"/>
</dbReference>
<dbReference type="InterPro" id="IPR036908">
    <property type="entry name" value="RlpA-like_sf"/>
</dbReference>
<accession>A0ABP9YY04</accession>
<evidence type="ECO:0000313" key="2">
    <source>
        <dbReference type="EMBL" id="GAA5811754.1"/>
    </source>
</evidence>
<dbReference type="Proteomes" id="UP001473302">
    <property type="component" value="Unassembled WGS sequence"/>
</dbReference>
<keyword evidence="3" id="KW-1185">Reference proteome</keyword>
<dbReference type="PANTHER" id="PTHR31836">
    <property type="match status" value="1"/>
</dbReference>
<evidence type="ECO:0000256" key="1">
    <source>
        <dbReference type="ARBA" id="ARBA00022729"/>
    </source>
</evidence>
<proteinExistence type="predicted"/>
<name>A0ABP9YY04_9FUNG</name>
<organism evidence="2 3">
    <name type="scientific">Mucor flavus</name>
    <dbReference type="NCBI Taxonomy" id="439312"/>
    <lineage>
        <taxon>Eukaryota</taxon>
        <taxon>Fungi</taxon>
        <taxon>Fungi incertae sedis</taxon>
        <taxon>Mucoromycota</taxon>
        <taxon>Mucoromycotina</taxon>
        <taxon>Mucoromycetes</taxon>
        <taxon>Mucorales</taxon>
        <taxon>Mucorineae</taxon>
        <taxon>Mucoraceae</taxon>
        <taxon>Mucor</taxon>
    </lineage>
</organism>
<dbReference type="EMBL" id="BAABUK010000011">
    <property type="protein sequence ID" value="GAA5811754.1"/>
    <property type="molecule type" value="Genomic_DNA"/>
</dbReference>
<evidence type="ECO:0008006" key="4">
    <source>
        <dbReference type="Google" id="ProtNLM"/>
    </source>
</evidence>
<evidence type="ECO:0000313" key="3">
    <source>
        <dbReference type="Proteomes" id="UP001473302"/>
    </source>
</evidence>